<feature type="coiled-coil region" evidence="1">
    <location>
        <begin position="57"/>
        <end position="84"/>
    </location>
</feature>
<protein>
    <submittedName>
        <fullName evidence="2">Minor tail protein</fullName>
    </submittedName>
</protein>
<proteinExistence type="predicted"/>
<organism evidence="2">
    <name type="scientific">Siphoviridae sp. ctwfx1</name>
    <dbReference type="NCBI Taxonomy" id="2825732"/>
    <lineage>
        <taxon>Viruses</taxon>
        <taxon>Duplodnaviria</taxon>
        <taxon>Heunggongvirae</taxon>
        <taxon>Uroviricota</taxon>
        <taxon>Caudoviricetes</taxon>
    </lineage>
</organism>
<dbReference type="EMBL" id="BK016147">
    <property type="protein sequence ID" value="DAF98414.1"/>
    <property type="molecule type" value="Genomic_DNA"/>
</dbReference>
<reference evidence="2" key="1">
    <citation type="journal article" date="2021" name="Proc. Natl. Acad. Sci. U.S.A.">
        <title>A Catalog of Tens of Thousands of Viruses from Human Metagenomes Reveals Hidden Associations with Chronic Diseases.</title>
        <authorList>
            <person name="Tisza M.J."/>
            <person name="Buck C.B."/>
        </authorList>
    </citation>
    <scope>NUCLEOTIDE SEQUENCE</scope>
    <source>
        <strain evidence="2">Ctwfx1</strain>
    </source>
</reference>
<accession>A0A8S5UVK8</accession>
<name>A0A8S5UVK8_9CAUD</name>
<keyword evidence="1" id="KW-0175">Coiled coil</keyword>
<sequence>MKRADAEFRGQANSIEALTTKNDLLREAQQKQIDKIAKLQTAIEDCGEAYGENDEAVMRFKRQLEKAETDLIDLNDELSSNERYLDEARTSADKCAKSIDEYGKQVKDAAKATDDFNGAGGGKGGIGNLIGQLGSLKKMLVGGAVVAGLKAASDAIIGIVDETEEYRKIMGTLEASSQAAGYTAEQTAESYEYLYGVLGDHQQTATTIANLQAIGLAQDDLNTMLDAAIGAWGTYGDSVPIDSLSEAINETIQTAKVTGVFADALNWAGVSEDEFNEKLAAATSQAEIQQLVIDQFTSQNLPAYAKEWRDVNEDIVAYNESQLKLDEAMGQLGETLAPVAAGLKDVFAEGVYAAADAVAWLIEKIQTAINWLKDLNDRISNSKEWKEFTAAESTPASDYQALLDSYKIDGSHAEGLYRVPYDGYVAELHRGERVLTSGEADAYNALERYGGTGRTMTAQDFRASLAQAVNAMAAMNRDMKVTVVSTMNVNGKEFYRETIEDLRTVNRSTPEVGETA</sequence>
<evidence type="ECO:0000313" key="2">
    <source>
        <dbReference type="EMBL" id="DAF98414.1"/>
    </source>
</evidence>
<evidence type="ECO:0000256" key="1">
    <source>
        <dbReference type="SAM" id="Coils"/>
    </source>
</evidence>